<keyword evidence="1" id="KW-0560">Oxidoreductase</keyword>
<sequence length="342" mass="35654">MKEVLWHGRGGQGAFTAARLLGAAASLADGRHALAFPSFGPERRGAPMRAFTKMSDAPIGDRSAVAQADYVVYLDDTLLGEGWECELKPGGIVLVNSVRTFDDPRIVALDADGISAAVLGRPIPNTALLGALATLCDQVNAEDVKEAIRQYMPEKLHAKNIVIIDAAMEAAACQPQKSAQHPGCHPERSAQRGVEGSRAATAVALTVDTAGDPSTAHLRCSAQDDSGAAAGRPAHIPTLRSGTLDPSAFAHSTCFEAGYLVAKNAGWRNKRPVIDSAACTGCLQCYMHCPDGTVYKVAEPARGGAPVAIDLDFCKGCGVCAKVCAFGAIAMVPERDESEASA</sequence>
<dbReference type="PANTHER" id="PTHR43366">
    <property type="entry name" value="PYRUVATE SYNTHASE SUBUNIT PORC"/>
    <property type="match status" value="1"/>
</dbReference>
<dbReference type="Proteomes" id="UP001232750">
    <property type="component" value="Unassembled WGS sequence"/>
</dbReference>
<accession>A0ABT7DL18</accession>
<dbReference type="InterPro" id="IPR002869">
    <property type="entry name" value="Pyrv_flavodox_OxRed_cen"/>
</dbReference>
<dbReference type="Pfam" id="PF01558">
    <property type="entry name" value="POR"/>
    <property type="match status" value="1"/>
</dbReference>
<keyword evidence="4" id="KW-1185">Reference proteome</keyword>
<dbReference type="InterPro" id="IPR051626">
    <property type="entry name" value="Oxidoreductase_gamma_subunit"/>
</dbReference>
<dbReference type="SUPFAM" id="SSF53323">
    <property type="entry name" value="Pyruvate-ferredoxin oxidoreductase, PFOR, domain III"/>
    <property type="match status" value="1"/>
</dbReference>
<organism evidence="3 4">
    <name type="scientific">Gordonibacter faecis</name>
    <dbReference type="NCBI Taxonomy" id="3047475"/>
    <lineage>
        <taxon>Bacteria</taxon>
        <taxon>Bacillati</taxon>
        <taxon>Actinomycetota</taxon>
        <taxon>Coriobacteriia</taxon>
        <taxon>Eggerthellales</taxon>
        <taxon>Eggerthellaceae</taxon>
        <taxon>Gordonibacter</taxon>
    </lineage>
</organism>
<dbReference type="NCBIfam" id="TIGR02175">
    <property type="entry name" value="PorC_KorC"/>
    <property type="match status" value="1"/>
</dbReference>
<dbReference type="InterPro" id="IPR017896">
    <property type="entry name" value="4Fe4S_Fe-S-bd"/>
</dbReference>
<gene>
    <name evidence="3" type="ORF">QNJ86_05415</name>
</gene>
<protein>
    <submittedName>
        <fullName evidence="3">2-oxoacid:acceptor oxidoreductase family protein</fullName>
    </submittedName>
</protein>
<feature type="domain" description="4Fe-4S ferredoxin-type" evidence="2">
    <location>
        <begin position="270"/>
        <end position="299"/>
    </location>
</feature>
<dbReference type="Gene3D" id="3.30.70.20">
    <property type="match status" value="1"/>
</dbReference>
<dbReference type="EMBL" id="JASJEU010000012">
    <property type="protein sequence ID" value="MDJ1650229.1"/>
    <property type="molecule type" value="Genomic_DNA"/>
</dbReference>
<dbReference type="Pfam" id="PF13237">
    <property type="entry name" value="Fer4_10"/>
    <property type="match status" value="1"/>
</dbReference>
<proteinExistence type="predicted"/>
<dbReference type="InterPro" id="IPR011898">
    <property type="entry name" value="PorD_KorD"/>
</dbReference>
<evidence type="ECO:0000256" key="1">
    <source>
        <dbReference type="ARBA" id="ARBA00023002"/>
    </source>
</evidence>
<dbReference type="InterPro" id="IPR011894">
    <property type="entry name" value="PorC_KorC"/>
</dbReference>
<dbReference type="Gene3D" id="3.40.920.10">
    <property type="entry name" value="Pyruvate-ferredoxin oxidoreductase, PFOR, domain III"/>
    <property type="match status" value="1"/>
</dbReference>
<dbReference type="InterPro" id="IPR019752">
    <property type="entry name" value="Pyrv/ketoisovalerate_OxRed_cat"/>
</dbReference>
<feature type="domain" description="4Fe-4S ferredoxin-type" evidence="2">
    <location>
        <begin position="305"/>
        <end position="334"/>
    </location>
</feature>
<dbReference type="PROSITE" id="PS51379">
    <property type="entry name" value="4FE4S_FER_2"/>
    <property type="match status" value="2"/>
</dbReference>
<reference evidence="3 4" key="1">
    <citation type="submission" date="2023-05" db="EMBL/GenBank/DDBJ databases">
        <title>Gordonibacter KGMB12511T sp. nov., isolated from faeces of healthy Korean.</title>
        <authorList>
            <person name="Kim H.S."/>
            <person name="Kim J.-S."/>
            <person name="Suh M.K."/>
            <person name="Eom M.K."/>
            <person name="Do H.E."/>
            <person name="Lee J.-S."/>
        </authorList>
    </citation>
    <scope>NUCLEOTIDE SEQUENCE [LARGE SCALE GENOMIC DNA]</scope>
    <source>
        <strain evidence="3 4">KGMB12511</strain>
    </source>
</reference>
<dbReference type="RefSeq" id="WP_283831581.1">
    <property type="nucleotide sequence ID" value="NZ_JASJEU010000012.1"/>
</dbReference>
<evidence type="ECO:0000313" key="4">
    <source>
        <dbReference type="Proteomes" id="UP001232750"/>
    </source>
</evidence>
<dbReference type="SUPFAM" id="SSF54862">
    <property type="entry name" value="4Fe-4S ferredoxins"/>
    <property type="match status" value="1"/>
</dbReference>
<dbReference type="PANTHER" id="PTHR43366:SF1">
    <property type="entry name" value="PYRUVATE SYNTHASE SUBUNIT PORC"/>
    <property type="match status" value="1"/>
</dbReference>
<evidence type="ECO:0000313" key="3">
    <source>
        <dbReference type="EMBL" id="MDJ1650229.1"/>
    </source>
</evidence>
<evidence type="ECO:0000259" key="2">
    <source>
        <dbReference type="PROSITE" id="PS51379"/>
    </source>
</evidence>
<dbReference type="NCBIfam" id="TIGR02179">
    <property type="entry name" value="PorD_KorD"/>
    <property type="match status" value="1"/>
</dbReference>
<comment type="caution">
    <text evidence="3">The sequence shown here is derived from an EMBL/GenBank/DDBJ whole genome shotgun (WGS) entry which is preliminary data.</text>
</comment>
<name>A0ABT7DL18_9ACTN</name>